<evidence type="ECO:0000313" key="2">
    <source>
        <dbReference type="Proteomes" id="UP000193136"/>
    </source>
</evidence>
<keyword evidence="2" id="KW-1185">Reference proteome</keyword>
<sequence>MTSQKKTVRLKVSPEVARVVDPKAPRELKLSAARGALPLSGRDLVTTLFFLAHGKDRDIRRSALQTFRALPGSILQPVALDAGAHPQLLDFMARYHLHDLALMEIVLTHSQISDETLIHVAGRATGSVLSLIANNDERLIREPEIINAIFANPDADKAVKFRLGWKDPEAEPTEEEQKQREDHAAEIEEMDDEVKSKYQLALEFGVSEKIKAALTGDKEWRNLLIKDSNKLVCSAVIKNPRITEGEILMVAKNRSAHEELIRLINLNREWVKNYEIRRALVMNPRTPLPKALRYMSTLTDKDIRELSKSRNVTQVIVNNARRMIMAKEKKK</sequence>
<reference evidence="1 2" key="1">
    <citation type="submission" date="2017-03" db="EMBL/GenBank/DDBJ databases">
        <title>Genome sequence of Geothermobacter sp. EPR-M, Deep-Sea Iron Reducer.</title>
        <authorList>
            <person name="Tully B."/>
            <person name="Savalia P."/>
            <person name="Abuyen K."/>
            <person name="Baughan C."/>
            <person name="Romero E."/>
            <person name="Ronkowski C."/>
            <person name="Torres B."/>
            <person name="Tremblay J."/>
            <person name="Trujillo A."/>
            <person name="Tyler M."/>
            <person name="Perez-Rodriguez I."/>
            <person name="Amend J."/>
        </authorList>
    </citation>
    <scope>NUCLEOTIDE SEQUENCE [LARGE SCALE GENOMIC DNA]</scope>
    <source>
        <strain evidence="1 2">EPR-M</strain>
    </source>
</reference>
<proteinExistence type="predicted"/>
<comment type="caution">
    <text evidence="1">The sequence shown here is derived from an EMBL/GenBank/DDBJ whole genome shotgun (WGS) entry which is preliminary data.</text>
</comment>
<protein>
    <submittedName>
        <fullName evidence="1">Uncharacterized protein</fullName>
    </submittedName>
</protein>
<gene>
    <name evidence="1" type="ORF">B5V00_13155</name>
</gene>
<name>A0A1X0XXC4_9BACT</name>
<organism evidence="1 2">
    <name type="scientific">Geothermobacter hydrogeniphilus</name>
    <dbReference type="NCBI Taxonomy" id="1969733"/>
    <lineage>
        <taxon>Bacteria</taxon>
        <taxon>Pseudomonadati</taxon>
        <taxon>Thermodesulfobacteriota</taxon>
        <taxon>Desulfuromonadia</taxon>
        <taxon>Desulfuromonadales</taxon>
        <taxon>Geothermobacteraceae</taxon>
        <taxon>Geothermobacter</taxon>
    </lineage>
</organism>
<dbReference type="RefSeq" id="WP_085011276.1">
    <property type="nucleotide sequence ID" value="NZ_NAAD01000018.1"/>
</dbReference>
<dbReference type="STRING" id="1969733.B5V00_13155"/>
<dbReference type="Proteomes" id="UP000193136">
    <property type="component" value="Unassembled WGS sequence"/>
</dbReference>
<accession>A0A1X0XXC4</accession>
<dbReference type="OrthoDB" id="5506355at2"/>
<dbReference type="AlphaFoldDB" id="A0A1X0XXC4"/>
<evidence type="ECO:0000313" key="1">
    <source>
        <dbReference type="EMBL" id="ORJ57560.1"/>
    </source>
</evidence>
<dbReference type="EMBL" id="NAAD01000018">
    <property type="protein sequence ID" value="ORJ57560.1"/>
    <property type="molecule type" value="Genomic_DNA"/>
</dbReference>